<evidence type="ECO:0000256" key="1">
    <source>
        <dbReference type="SAM" id="SignalP"/>
    </source>
</evidence>
<proteinExistence type="predicted"/>
<dbReference type="HOGENOM" id="CLU_2996264_0_0_1"/>
<keyword evidence="1" id="KW-0732">Signal</keyword>
<feature type="chain" id="PRO_5003439662" evidence="1">
    <location>
        <begin position="18"/>
        <end position="57"/>
    </location>
</feature>
<gene>
    <name evidence="2" type="ORF">BofuT4_uP059940.1</name>
</gene>
<name>G2XUA5_BOTF4</name>
<dbReference type="EMBL" id="FQ790269">
    <property type="protein sequence ID" value="CCD44047.1"/>
    <property type="molecule type" value="Genomic_DNA"/>
</dbReference>
<evidence type="ECO:0000313" key="2">
    <source>
        <dbReference type="EMBL" id="CCD44047.1"/>
    </source>
</evidence>
<sequence length="57" mass="6934">MLLRLVANLLFLRFVMHIANQLARSIFERVEYLLSKNFGPERHHNWLFHVHQCEVMD</sequence>
<accession>G2XUA5</accession>
<dbReference type="InParanoid" id="G2XUA5"/>
<dbReference type="Proteomes" id="UP000008177">
    <property type="component" value="Unplaced contigs"/>
</dbReference>
<evidence type="ECO:0000313" key="3">
    <source>
        <dbReference type="Proteomes" id="UP000008177"/>
    </source>
</evidence>
<feature type="signal peptide" evidence="1">
    <location>
        <begin position="1"/>
        <end position="17"/>
    </location>
</feature>
<protein>
    <submittedName>
        <fullName evidence="2">Uncharacterized protein</fullName>
    </submittedName>
</protein>
<organism evidence="2 3">
    <name type="scientific">Botryotinia fuckeliana (strain T4)</name>
    <name type="common">Noble rot fungus</name>
    <name type="synonym">Botrytis cinerea</name>
    <dbReference type="NCBI Taxonomy" id="999810"/>
    <lineage>
        <taxon>Eukaryota</taxon>
        <taxon>Fungi</taxon>
        <taxon>Dikarya</taxon>
        <taxon>Ascomycota</taxon>
        <taxon>Pezizomycotina</taxon>
        <taxon>Leotiomycetes</taxon>
        <taxon>Helotiales</taxon>
        <taxon>Sclerotiniaceae</taxon>
        <taxon>Botrytis</taxon>
    </lineage>
</organism>
<reference evidence="3" key="1">
    <citation type="journal article" date="2011" name="PLoS Genet.">
        <title>Genomic analysis of the necrotrophic fungal pathogens Sclerotinia sclerotiorum and Botrytis cinerea.</title>
        <authorList>
            <person name="Amselem J."/>
            <person name="Cuomo C.A."/>
            <person name="van Kan J.A."/>
            <person name="Viaud M."/>
            <person name="Benito E.P."/>
            <person name="Couloux A."/>
            <person name="Coutinho P.M."/>
            <person name="de Vries R.P."/>
            <person name="Dyer P.S."/>
            <person name="Fillinger S."/>
            <person name="Fournier E."/>
            <person name="Gout L."/>
            <person name="Hahn M."/>
            <person name="Kohn L."/>
            <person name="Lapalu N."/>
            <person name="Plummer K.M."/>
            <person name="Pradier J.M."/>
            <person name="Quevillon E."/>
            <person name="Sharon A."/>
            <person name="Simon A."/>
            <person name="ten Have A."/>
            <person name="Tudzynski B."/>
            <person name="Tudzynski P."/>
            <person name="Wincker P."/>
            <person name="Andrew M."/>
            <person name="Anthouard V."/>
            <person name="Beever R.E."/>
            <person name="Beffa R."/>
            <person name="Benoit I."/>
            <person name="Bouzid O."/>
            <person name="Brault B."/>
            <person name="Chen Z."/>
            <person name="Choquer M."/>
            <person name="Collemare J."/>
            <person name="Cotton P."/>
            <person name="Danchin E.G."/>
            <person name="Da Silva C."/>
            <person name="Gautier A."/>
            <person name="Giraud C."/>
            <person name="Giraud T."/>
            <person name="Gonzalez C."/>
            <person name="Grossetete S."/>
            <person name="Guldener U."/>
            <person name="Henrissat B."/>
            <person name="Howlett B.J."/>
            <person name="Kodira C."/>
            <person name="Kretschmer M."/>
            <person name="Lappartient A."/>
            <person name="Leroch M."/>
            <person name="Levis C."/>
            <person name="Mauceli E."/>
            <person name="Neuveglise C."/>
            <person name="Oeser B."/>
            <person name="Pearson M."/>
            <person name="Poulain J."/>
            <person name="Poussereau N."/>
            <person name="Quesneville H."/>
            <person name="Rascle C."/>
            <person name="Schumacher J."/>
            <person name="Segurens B."/>
            <person name="Sexton A."/>
            <person name="Silva E."/>
            <person name="Sirven C."/>
            <person name="Soanes D.M."/>
            <person name="Talbot N.J."/>
            <person name="Templeton M."/>
            <person name="Yandava C."/>
            <person name="Yarden O."/>
            <person name="Zeng Q."/>
            <person name="Rollins J.A."/>
            <person name="Lebrun M.H."/>
            <person name="Dickman M."/>
        </authorList>
    </citation>
    <scope>NUCLEOTIDE SEQUENCE [LARGE SCALE GENOMIC DNA]</scope>
    <source>
        <strain evidence="3">T4</strain>
    </source>
</reference>
<dbReference type="AlphaFoldDB" id="G2XUA5"/>